<gene>
    <name evidence="1" type="ORF">SDC9_197103</name>
</gene>
<protein>
    <submittedName>
        <fullName evidence="1">Uncharacterized protein</fullName>
    </submittedName>
</protein>
<comment type="caution">
    <text evidence="1">The sequence shown here is derived from an EMBL/GenBank/DDBJ whole genome shotgun (WGS) entry which is preliminary data.</text>
</comment>
<dbReference type="AlphaFoldDB" id="A0A645IF75"/>
<reference evidence="1" key="1">
    <citation type="submission" date="2019-08" db="EMBL/GenBank/DDBJ databases">
        <authorList>
            <person name="Kucharzyk K."/>
            <person name="Murdoch R.W."/>
            <person name="Higgins S."/>
            <person name="Loffler F."/>
        </authorList>
    </citation>
    <scope>NUCLEOTIDE SEQUENCE</scope>
</reference>
<organism evidence="1">
    <name type="scientific">bioreactor metagenome</name>
    <dbReference type="NCBI Taxonomy" id="1076179"/>
    <lineage>
        <taxon>unclassified sequences</taxon>
        <taxon>metagenomes</taxon>
        <taxon>ecological metagenomes</taxon>
    </lineage>
</organism>
<dbReference type="EMBL" id="VSSQ01112783">
    <property type="protein sequence ID" value="MPN49482.1"/>
    <property type="molecule type" value="Genomic_DNA"/>
</dbReference>
<evidence type="ECO:0000313" key="1">
    <source>
        <dbReference type="EMBL" id="MPN49482.1"/>
    </source>
</evidence>
<name>A0A645IF75_9ZZZZ</name>
<accession>A0A645IF75</accession>
<proteinExistence type="predicted"/>
<sequence>MGLVVAGQHLGLTVLRKQGYSRDLLTGQNGLQKFHQRKMCALQRARRFLRAVFGTLYKAVDRSLHAAQHLSRGGDTHHLQSATGLMQLLACNAQCRCIQLL</sequence>